<dbReference type="InterPro" id="IPR026360">
    <property type="entry name" value="Xnuc_lig_assoc"/>
</dbReference>
<evidence type="ECO:0000313" key="2">
    <source>
        <dbReference type="EMBL" id="QDT14353.1"/>
    </source>
</evidence>
<feature type="compositionally biased region" description="Low complexity" evidence="1">
    <location>
        <begin position="342"/>
        <end position="352"/>
    </location>
</feature>
<protein>
    <submittedName>
        <fullName evidence="2">Uncharacterized protein</fullName>
    </submittedName>
</protein>
<feature type="region of interest" description="Disordered" evidence="1">
    <location>
        <begin position="322"/>
        <end position="352"/>
    </location>
</feature>
<evidence type="ECO:0000256" key="1">
    <source>
        <dbReference type="SAM" id="MobiDB-lite"/>
    </source>
</evidence>
<gene>
    <name evidence="2" type="ORF">CA12_04260</name>
</gene>
<proteinExistence type="predicted"/>
<accession>A0A517P4Q5</accession>
<reference evidence="2 3" key="1">
    <citation type="submission" date="2019-02" db="EMBL/GenBank/DDBJ databases">
        <title>Deep-cultivation of Planctomycetes and their phenomic and genomic characterization uncovers novel biology.</title>
        <authorList>
            <person name="Wiegand S."/>
            <person name="Jogler M."/>
            <person name="Boedeker C."/>
            <person name="Pinto D."/>
            <person name="Vollmers J."/>
            <person name="Rivas-Marin E."/>
            <person name="Kohn T."/>
            <person name="Peeters S.H."/>
            <person name="Heuer A."/>
            <person name="Rast P."/>
            <person name="Oberbeckmann S."/>
            <person name="Bunk B."/>
            <person name="Jeske O."/>
            <person name="Meyerdierks A."/>
            <person name="Storesund J.E."/>
            <person name="Kallscheuer N."/>
            <person name="Luecker S."/>
            <person name="Lage O.M."/>
            <person name="Pohl T."/>
            <person name="Merkel B.J."/>
            <person name="Hornburger P."/>
            <person name="Mueller R.-W."/>
            <person name="Bruemmer F."/>
            <person name="Labrenz M."/>
            <person name="Spormann A.M."/>
            <person name="Op den Camp H."/>
            <person name="Overmann J."/>
            <person name="Amann R."/>
            <person name="Jetten M.S.M."/>
            <person name="Mascher T."/>
            <person name="Medema M.H."/>
            <person name="Devos D.P."/>
            <person name="Kaster A.-K."/>
            <person name="Ovreas L."/>
            <person name="Rohde M."/>
            <person name="Galperin M.Y."/>
            <person name="Jogler C."/>
        </authorList>
    </citation>
    <scope>NUCLEOTIDE SEQUENCE [LARGE SCALE GENOMIC DNA]</scope>
    <source>
        <strain evidence="2 3">CA12</strain>
    </source>
</reference>
<dbReference type="OrthoDB" id="9803916at2"/>
<organism evidence="2 3">
    <name type="scientific">Alienimonas californiensis</name>
    <dbReference type="NCBI Taxonomy" id="2527989"/>
    <lineage>
        <taxon>Bacteria</taxon>
        <taxon>Pseudomonadati</taxon>
        <taxon>Planctomycetota</taxon>
        <taxon>Planctomycetia</taxon>
        <taxon>Planctomycetales</taxon>
        <taxon>Planctomycetaceae</taxon>
        <taxon>Alienimonas</taxon>
    </lineage>
</organism>
<feature type="compositionally biased region" description="Acidic residues" evidence="1">
    <location>
        <begin position="326"/>
        <end position="341"/>
    </location>
</feature>
<keyword evidence="3" id="KW-1185">Reference proteome</keyword>
<dbReference type="GO" id="GO:0004521">
    <property type="term" value="F:RNA endonuclease activity"/>
    <property type="evidence" value="ECO:0007669"/>
    <property type="project" value="TreeGrafter"/>
</dbReference>
<name>A0A517P4Q5_9PLAN</name>
<dbReference type="InterPro" id="IPR036866">
    <property type="entry name" value="RibonucZ/Hydroxyglut_hydro"/>
</dbReference>
<dbReference type="Proteomes" id="UP000318741">
    <property type="component" value="Chromosome"/>
</dbReference>
<dbReference type="RefSeq" id="WP_145357111.1">
    <property type="nucleotide sequence ID" value="NZ_CP036265.1"/>
</dbReference>
<dbReference type="KEGG" id="acaf:CA12_04260"/>
<dbReference type="AlphaFoldDB" id="A0A517P4Q5"/>
<dbReference type="PANTHER" id="PTHR11203:SF49">
    <property type="entry name" value="BLL1145 PROTEIN"/>
    <property type="match status" value="1"/>
</dbReference>
<dbReference type="SUPFAM" id="SSF56281">
    <property type="entry name" value="Metallo-hydrolase/oxidoreductase"/>
    <property type="match status" value="1"/>
</dbReference>
<dbReference type="PANTHER" id="PTHR11203">
    <property type="entry name" value="CLEAVAGE AND POLYADENYLATION SPECIFICITY FACTOR FAMILY MEMBER"/>
    <property type="match status" value="1"/>
</dbReference>
<dbReference type="NCBIfam" id="TIGR04122">
    <property type="entry name" value="Xnuc_lig_assoc"/>
    <property type="match status" value="1"/>
</dbReference>
<dbReference type="Gene3D" id="3.60.15.10">
    <property type="entry name" value="Ribonuclease Z/Hydroxyacylglutathione hydrolase-like"/>
    <property type="match status" value="1"/>
</dbReference>
<evidence type="ECO:0000313" key="3">
    <source>
        <dbReference type="Proteomes" id="UP000318741"/>
    </source>
</evidence>
<dbReference type="EMBL" id="CP036265">
    <property type="protein sequence ID" value="QDT14353.1"/>
    <property type="molecule type" value="Genomic_DNA"/>
</dbReference>
<sequence>MSELLTRTDRGLYCEAGDFYIDPWGPVERAVVTHAHADHARRGMGAYLTVPEGEPVLRPRMGAEAKIDTVPYGEPITINGVRVSLHPAGHILGSAQVRVEHRGEVWCVSGDYKLGSDRTCATFEPVPCHTFITESTFGLPVYRWAPQEEVFAQLNDWWATNRADGKVSVLFAYALGKAQRLLAGADASIGPIYGHGAVQVCNEGYRRAGIELPPCEYAGRGERGKDWDGALVVAPPGARGTPWLRKFRNYSTAFASGWMLVRGQRRRRAVDRGFVMSDHADWPGLLQTIADTGCERCLITHGSRRVLERYLNEETNVSAAQLDTWFEGESDDRGEEADAEMADAGNEGASNE</sequence>
<dbReference type="InterPro" id="IPR050698">
    <property type="entry name" value="MBL"/>
</dbReference>